<reference evidence="1 2" key="1">
    <citation type="journal article" date="2012" name="J. Bacteriol.">
        <title>Draft Genome Sequence of Mesorhizobium alhagi CCNWXJ12-2T, a Novel Salt-Resistant Species Isolated from the Desert of Northwestern China.</title>
        <authorList>
            <person name="Zhou M."/>
            <person name="Chen W."/>
            <person name="Chen H."/>
            <person name="Wei G."/>
        </authorList>
    </citation>
    <scope>NUCLEOTIDE SEQUENCE [LARGE SCALE GENOMIC DNA]</scope>
    <source>
        <strain evidence="1 2">CCNWXJ12-2</strain>
    </source>
</reference>
<accession>H0HK00</accession>
<dbReference type="PATRIC" id="fig|1107882.3.peg.452"/>
<dbReference type="Proteomes" id="UP000003250">
    <property type="component" value="Unassembled WGS sequence"/>
</dbReference>
<evidence type="ECO:0008006" key="3">
    <source>
        <dbReference type="Google" id="ProtNLM"/>
    </source>
</evidence>
<evidence type="ECO:0000313" key="2">
    <source>
        <dbReference type="Proteomes" id="UP000003250"/>
    </source>
</evidence>
<dbReference type="AlphaFoldDB" id="H0HK00"/>
<evidence type="ECO:0000313" key="1">
    <source>
        <dbReference type="EMBL" id="EHK58940.1"/>
    </source>
</evidence>
<organism evidence="1 2">
    <name type="scientific">Mesorhizobium alhagi CCNWXJ12-2</name>
    <dbReference type="NCBI Taxonomy" id="1107882"/>
    <lineage>
        <taxon>Bacteria</taxon>
        <taxon>Pseudomonadati</taxon>
        <taxon>Pseudomonadota</taxon>
        <taxon>Alphaproteobacteria</taxon>
        <taxon>Hyphomicrobiales</taxon>
        <taxon>Phyllobacteriaceae</taxon>
        <taxon>Allomesorhizobium</taxon>
    </lineage>
</organism>
<dbReference type="EMBL" id="AHAM01000023">
    <property type="protein sequence ID" value="EHK58940.1"/>
    <property type="molecule type" value="Genomic_DNA"/>
</dbReference>
<protein>
    <recommendedName>
        <fullName evidence="3">DUF1127 domain-containing protein</fullName>
    </recommendedName>
</protein>
<gene>
    <name evidence="1" type="ORF">MAXJ12_02276</name>
</gene>
<sequence>MSISTFPDETRQYGIAGRMRRWLSAAGDNRRKAREFGSLEDFNDHLLRDMGIHREPRSHWRHLMRF</sequence>
<proteinExistence type="predicted"/>
<dbReference type="OrthoDB" id="7861975at2"/>
<keyword evidence="2" id="KW-1185">Reference proteome</keyword>
<name>H0HK00_9HYPH</name>
<dbReference type="RefSeq" id="WP_008834112.1">
    <property type="nucleotide sequence ID" value="NZ_AHAM01000023.1"/>
</dbReference>